<dbReference type="Pfam" id="PF02633">
    <property type="entry name" value="Creatininase"/>
    <property type="match status" value="1"/>
</dbReference>
<gene>
    <name evidence="6" type="ORF">CJ191_04720</name>
</gene>
<dbReference type="Gene3D" id="3.40.50.10310">
    <property type="entry name" value="Creatininase"/>
    <property type="match status" value="1"/>
</dbReference>
<evidence type="ECO:0000256" key="1">
    <source>
        <dbReference type="ARBA" id="ARBA00001947"/>
    </source>
</evidence>
<keyword evidence="3 6" id="KW-0378">Hydrolase</keyword>
<dbReference type="Proteomes" id="UP000235701">
    <property type="component" value="Unassembled WGS sequence"/>
</dbReference>
<evidence type="ECO:0000313" key="6">
    <source>
        <dbReference type="EMBL" id="PMC79762.1"/>
    </source>
</evidence>
<dbReference type="PANTHER" id="PTHR35005">
    <property type="entry name" value="3-DEHYDRO-SCYLLO-INOSOSE HYDROLASE"/>
    <property type="match status" value="1"/>
</dbReference>
<dbReference type="RefSeq" id="WP_102199127.1">
    <property type="nucleotide sequence ID" value="NZ_PNHQ01000009.1"/>
</dbReference>
<proteinExistence type="inferred from homology"/>
<dbReference type="OrthoDB" id="9801445at2"/>
<sequence length="278" mass="31013">MRTRFLSKCTNQEVEQYLASNDIIIVPVGVTELHGGLPLDSETVLAEGIALKMAEACDGLILHNLPYFYAGSTIRGRGTVQVNVEPSIQYLKEVTKSLIRQGFKRIIFTSFHGPAHLYISPVVRDIFEDYHVPVLYIDPLQAIGMEKLFQGASSEDPFTEIILAAYDSLGRLGEVPLTTPENDFWNERKPSTTAFANKINGMAYASGAIGMIFGDHMDHMPTIQLTSEEQKQALADSGHQQINQIVDYLDMVEVVGQMQQVAQFVAEQAKKYQWTNNI</sequence>
<dbReference type="SUPFAM" id="SSF102215">
    <property type="entry name" value="Creatininase"/>
    <property type="match status" value="1"/>
</dbReference>
<evidence type="ECO:0000256" key="3">
    <source>
        <dbReference type="ARBA" id="ARBA00022801"/>
    </source>
</evidence>
<comment type="cofactor">
    <cofactor evidence="1">
        <name>Zn(2+)</name>
        <dbReference type="ChEBI" id="CHEBI:29105"/>
    </cofactor>
</comment>
<keyword evidence="4" id="KW-0862">Zinc</keyword>
<protein>
    <submittedName>
        <fullName evidence="6">Creatinine amidohydrolase</fullName>
    </submittedName>
</protein>
<name>A0A2N6UDX0_9LACT</name>
<comment type="caution">
    <text evidence="6">The sequence shown here is derived from an EMBL/GenBank/DDBJ whole genome shotgun (WGS) entry which is preliminary data.</text>
</comment>
<dbReference type="AlphaFoldDB" id="A0A2N6UDX0"/>
<keyword evidence="2" id="KW-0479">Metal-binding</keyword>
<evidence type="ECO:0000256" key="5">
    <source>
        <dbReference type="ARBA" id="ARBA00024029"/>
    </source>
</evidence>
<comment type="similarity">
    <text evidence="5">Belongs to the creatininase superfamily.</text>
</comment>
<dbReference type="InterPro" id="IPR024087">
    <property type="entry name" value="Creatininase-like_sf"/>
</dbReference>
<organism evidence="6 7">
    <name type="scientific">Aerococcus viridans</name>
    <dbReference type="NCBI Taxonomy" id="1377"/>
    <lineage>
        <taxon>Bacteria</taxon>
        <taxon>Bacillati</taxon>
        <taxon>Bacillota</taxon>
        <taxon>Bacilli</taxon>
        <taxon>Lactobacillales</taxon>
        <taxon>Aerococcaceae</taxon>
        <taxon>Aerococcus</taxon>
    </lineage>
</organism>
<dbReference type="GO" id="GO:0046872">
    <property type="term" value="F:metal ion binding"/>
    <property type="evidence" value="ECO:0007669"/>
    <property type="project" value="UniProtKB-KW"/>
</dbReference>
<dbReference type="InterPro" id="IPR003785">
    <property type="entry name" value="Creatininase/forma_Hydrolase"/>
</dbReference>
<dbReference type="EMBL" id="PNHQ01000009">
    <property type="protein sequence ID" value="PMC79762.1"/>
    <property type="molecule type" value="Genomic_DNA"/>
</dbReference>
<dbReference type="GO" id="GO:0009231">
    <property type="term" value="P:riboflavin biosynthetic process"/>
    <property type="evidence" value="ECO:0007669"/>
    <property type="project" value="TreeGrafter"/>
</dbReference>
<keyword evidence="7" id="KW-1185">Reference proteome</keyword>
<dbReference type="GO" id="GO:0016811">
    <property type="term" value="F:hydrolase activity, acting on carbon-nitrogen (but not peptide) bonds, in linear amides"/>
    <property type="evidence" value="ECO:0007669"/>
    <property type="project" value="TreeGrafter"/>
</dbReference>
<evidence type="ECO:0000256" key="4">
    <source>
        <dbReference type="ARBA" id="ARBA00022833"/>
    </source>
</evidence>
<evidence type="ECO:0000256" key="2">
    <source>
        <dbReference type="ARBA" id="ARBA00022723"/>
    </source>
</evidence>
<dbReference type="PANTHER" id="PTHR35005:SF1">
    <property type="entry name" value="2-AMINO-5-FORMYLAMINO-6-RIBOSYLAMINOPYRIMIDIN-4(3H)-ONE 5'-MONOPHOSPHATE DEFORMYLASE"/>
    <property type="match status" value="1"/>
</dbReference>
<accession>A0A2N6UDX0</accession>
<evidence type="ECO:0000313" key="7">
    <source>
        <dbReference type="Proteomes" id="UP000235701"/>
    </source>
</evidence>
<reference evidence="6 7" key="1">
    <citation type="submission" date="2017-09" db="EMBL/GenBank/DDBJ databases">
        <title>Bacterial strain isolated from the female urinary microbiota.</title>
        <authorList>
            <person name="Thomas-White K."/>
            <person name="Kumar N."/>
            <person name="Forster S."/>
            <person name="Putonti C."/>
            <person name="Lawley T."/>
            <person name="Wolfe A.J."/>
        </authorList>
    </citation>
    <scope>NUCLEOTIDE SEQUENCE [LARGE SCALE GENOMIC DNA]</scope>
    <source>
        <strain evidence="6 7">UMB0240</strain>
    </source>
</reference>